<keyword evidence="2" id="KW-1185">Reference proteome</keyword>
<comment type="caution">
    <text evidence="1">The sequence shown here is derived from an EMBL/GenBank/DDBJ whole genome shotgun (WGS) entry which is preliminary data.</text>
</comment>
<dbReference type="Proteomes" id="UP001592529">
    <property type="component" value="Unassembled WGS sequence"/>
</dbReference>
<evidence type="ECO:0000313" key="2">
    <source>
        <dbReference type="Proteomes" id="UP001592529"/>
    </source>
</evidence>
<protein>
    <submittedName>
        <fullName evidence="1">Uncharacterized protein</fullName>
    </submittedName>
</protein>
<reference evidence="1 2" key="1">
    <citation type="submission" date="2024-09" db="EMBL/GenBank/DDBJ databases">
        <authorList>
            <person name="Lee S.D."/>
        </authorList>
    </citation>
    <scope>NUCLEOTIDE SEQUENCE [LARGE SCALE GENOMIC DNA]</scope>
    <source>
        <strain evidence="1 2">N1-12</strain>
    </source>
</reference>
<dbReference type="EMBL" id="JBHFAA010000025">
    <property type="protein sequence ID" value="MFC1428574.1"/>
    <property type="molecule type" value="Genomic_DNA"/>
</dbReference>
<sequence>MFGSNSNRQGSYCFLLTMQPKHNPKSPVPPEVIYSAGTITPSVGTTRFDVMNSLVEQLVKRLPFLRDGVVLGFSLEPNDLFL</sequence>
<dbReference type="RefSeq" id="WP_380528027.1">
    <property type="nucleotide sequence ID" value="NZ_JBHFAA010000025.1"/>
</dbReference>
<accession>A0ABV6WRH1</accession>
<proteinExistence type="predicted"/>
<gene>
    <name evidence="1" type="ORF">ACEZCY_35970</name>
</gene>
<evidence type="ECO:0000313" key="1">
    <source>
        <dbReference type="EMBL" id="MFC1428574.1"/>
    </source>
</evidence>
<name>A0ABV6WRH1_9ACTN</name>
<organism evidence="1 2">
    <name type="scientific">Streptacidiphilus alkalitolerans</name>
    <dbReference type="NCBI Taxonomy" id="3342712"/>
    <lineage>
        <taxon>Bacteria</taxon>
        <taxon>Bacillati</taxon>
        <taxon>Actinomycetota</taxon>
        <taxon>Actinomycetes</taxon>
        <taxon>Kitasatosporales</taxon>
        <taxon>Streptomycetaceae</taxon>
        <taxon>Streptacidiphilus</taxon>
    </lineage>
</organism>